<dbReference type="EMBL" id="AAFI02000012">
    <property type="protein sequence ID" value="EAL70107.1"/>
    <property type="molecule type" value="Genomic_DNA"/>
</dbReference>
<dbReference type="PaxDb" id="44689-DDB0167631"/>
<proteinExistence type="predicted"/>
<keyword evidence="1" id="KW-0732">Signal</keyword>
<reference evidence="2 3" key="1">
    <citation type="journal article" date="2005" name="Nature">
        <title>The genome of the social amoeba Dictyostelium discoideum.</title>
        <authorList>
            <consortium name="The Dictyostelium discoideum Sequencing Consortium"/>
            <person name="Eichinger L."/>
            <person name="Pachebat J.A."/>
            <person name="Glockner G."/>
            <person name="Rajandream M.A."/>
            <person name="Sucgang R."/>
            <person name="Berriman M."/>
            <person name="Song J."/>
            <person name="Olsen R."/>
            <person name="Szafranski K."/>
            <person name="Xu Q."/>
            <person name="Tunggal B."/>
            <person name="Kummerfeld S."/>
            <person name="Madera M."/>
            <person name="Konfortov B.A."/>
            <person name="Rivero F."/>
            <person name="Bankier A.T."/>
            <person name="Lehmann R."/>
            <person name="Hamlin N."/>
            <person name="Davies R."/>
            <person name="Gaudet P."/>
            <person name="Fey P."/>
            <person name="Pilcher K."/>
            <person name="Chen G."/>
            <person name="Saunders D."/>
            <person name="Sodergren E."/>
            <person name="Davis P."/>
            <person name="Kerhornou A."/>
            <person name="Nie X."/>
            <person name="Hall N."/>
            <person name="Anjard C."/>
            <person name="Hemphill L."/>
            <person name="Bason N."/>
            <person name="Farbrother P."/>
            <person name="Desany B."/>
            <person name="Just E."/>
            <person name="Morio T."/>
            <person name="Rost R."/>
            <person name="Churcher C."/>
            <person name="Cooper J."/>
            <person name="Haydock S."/>
            <person name="van Driessche N."/>
            <person name="Cronin A."/>
            <person name="Goodhead I."/>
            <person name="Muzny D."/>
            <person name="Mourier T."/>
            <person name="Pain A."/>
            <person name="Lu M."/>
            <person name="Harper D."/>
            <person name="Lindsay R."/>
            <person name="Hauser H."/>
            <person name="James K."/>
            <person name="Quiles M."/>
            <person name="Madan Babu M."/>
            <person name="Saito T."/>
            <person name="Buchrieser C."/>
            <person name="Wardroper A."/>
            <person name="Felder M."/>
            <person name="Thangavelu M."/>
            <person name="Johnson D."/>
            <person name="Knights A."/>
            <person name="Loulseged H."/>
            <person name="Mungall K."/>
            <person name="Oliver K."/>
            <person name="Price C."/>
            <person name="Quail M.A."/>
            <person name="Urushihara H."/>
            <person name="Hernandez J."/>
            <person name="Rabbinowitsch E."/>
            <person name="Steffen D."/>
            <person name="Sanders M."/>
            <person name="Ma J."/>
            <person name="Kohara Y."/>
            <person name="Sharp S."/>
            <person name="Simmonds M."/>
            <person name="Spiegler S."/>
            <person name="Tivey A."/>
            <person name="Sugano S."/>
            <person name="White B."/>
            <person name="Walker D."/>
            <person name="Woodward J."/>
            <person name="Winckler T."/>
            <person name="Tanaka Y."/>
            <person name="Shaulsky G."/>
            <person name="Schleicher M."/>
            <person name="Weinstock G."/>
            <person name="Rosenthal A."/>
            <person name="Cox E.C."/>
            <person name="Chisholm R.L."/>
            <person name="Gibbs R."/>
            <person name="Loomis W.F."/>
            <person name="Platzer M."/>
            <person name="Kay R.R."/>
            <person name="Williams J."/>
            <person name="Dear P.H."/>
            <person name="Noegel A.A."/>
            <person name="Barrell B."/>
            <person name="Kuspa A."/>
        </authorList>
    </citation>
    <scope>NUCLEOTIDE SEQUENCE [LARGE SCALE GENOMIC DNA]</scope>
    <source>
        <strain evidence="2 3">AX4</strain>
    </source>
</reference>
<dbReference type="Proteomes" id="UP000002195">
    <property type="component" value="Unassembled WGS sequence"/>
</dbReference>
<dbReference type="RefSeq" id="XP_644200.1">
    <property type="nucleotide sequence ID" value="XM_639108.1"/>
</dbReference>
<feature type="signal peptide" evidence="1">
    <location>
        <begin position="1"/>
        <end position="23"/>
    </location>
</feature>
<evidence type="ECO:0000256" key="1">
    <source>
        <dbReference type="SAM" id="SignalP"/>
    </source>
</evidence>
<dbReference type="InParanoid" id="Q86HT6"/>
<feature type="chain" id="PRO_5004302445" evidence="1">
    <location>
        <begin position="24"/>
        <end position="526"/>
    </location>
</feature>
<evidence type="ECO:0000313" key="2">
    <source>
        <dbReference type="EMBL" id="EAL70107.1"/>
    </source>
</evidence>
<dbReference type="KEGG" id="ddi:DDB_G0274429"/>
<dbReference type="GeneID" id="8619629"/>
<protein>
    <submittedName>
        <fullName evidence="2">Uncharacterized protein</fullName>
    </submittedName>
</protein>
<sequence length="526" mass="59528">MKKLFFNFIFLFLLIFSIDFLSGSLIVRDSSLKNYKTQWANGGDNRCFISIYFLVTDTTNPNTIITCTAPSNFTIYETGTTLKNQTSYSTLLSMVSKVDTGENQSFGVNCQNTAGETSPITFSLSLITSSNYAIDISPMDATVFGYLVLQYKLNGVENRFSSDLPSASGTSCRSIYMSNHGVFGAVSNLNSPGSVSMKIQFQNTLPNQDNYFSKNNYDSTLVVRYPENLQNIQVIGDLYAPLFTFTTNSTKLTPFVKYNNLFLTYRAIYSNGPLTTYLALYDYITYIGLRDHTFSAQSGQTATTRDQVKLNITGLPSTLTIPTFGNVEQIDNIVNTGFSSGPYKYEPIYFRYQTLKSYRFPFGFKSGNNLNGFTYSMSFLIANNDPIMGDLYVTSDFPTTTKGYSKKLVSPKPTNNLFSKLNKNEFIHLFGRFYLLRFDISYQYPIFKLIVGDTIFSLESYAGENIYEMVVDTLTITSTFKANGLQYSTSDYFFYAVDNSYISPPYYDESKLYNIIMNYCFLLHIN</sequence>
<accession>Q86HT6</accession>
<dbReference type="HOGENOM" id="CLU_518212_0_0_1"/>
<evidence type="ECO:0000313" key="3">
    <source>
        <dbReference type="Proteomes" id="UP000002195"/>
    </source>
</evidence>
<dbReference type="AlphaFoldDB" id="Q86HT6"/>
<name>Q86HT6_DICDI</name>
<organism evidence="2 3">
    <name type="scientific">Dictyostelium discoideum</name>
    <name type="common">Social amoeba</name>
    <dbReference type="NCBI Taxonomy" id="44689"/>
    <lineage>
        <taxon>Eukaryota</taxon>
        <taxon>Amoebozoa</taxon>
        <taxon>Evosea</taxon>
        <taxon>Eumycetozoa</taxon>
        <taxon>Dictyostelia</taxon>
        <taxon>Dictyosteliales</taxon>
        <taxon>Dictyosteliaceae</taxon>
        <taxon>Dictyostelium</taxon>
    </lineage>
</organism>
<dbReference type="VEuPathDB" id="AmoebaDB:DDB_G0274429"/>
<keyword evidence="3" id="KW-1185">Reference proteome</keyword>
<comment type="caution">
    <text evidence="2">The sequence shown here is derived from an EMBL/GenBank/DDBJ whole genome shotgun (WGS) entry which is preliminary data.</text>
</comment>
<gene>
    <name evidence="2" type="ORF">DDB_G0274429</name>
</gene>
<accession>Q554X3</accession>
<dbReference type="GO" id="GO:0099139">
    <property type="term" value="P:cheating during chimeric sorocarp development"/>
    <property type="evidence" value="ECO:0000315"/>
    <property type="project" value="dictyBase"/>
</dbReference>